<accession>A0A919PJT3</accession>
<dbReference type="InterPro" id="IPR011051">
    <property type="entry name" value="RmlC_Cupin_sf"/>
</dbReference>
<dbReference type="EMBL" id="BONQ01000050">
    <property type="protein sequence ID" value="GIG45254.1"/>
    <property type="molecule type" value="Genomic_DNA"/>
</dbReference>
<dbReference type="SUPFAM" id="SSF51182">
    <property type="entry name" value="RmlC-like cupins"/>
    <property type="match status" value="1"/>
</dbReference>
<sequence>MQHRTDLTVQPVGQEDAKLSAAVAPVEVEKRTAVLVRPYQHAQASRRGVITAQRCRGATLPGMMIVEGAGEWRAPGGAANDWVEHLRVPDLSVGTYCIPVGGVDDQRPHTEDEIYVVTAGRARIVTPGGAADVVPGSVVFVPAGEEHRFVDVTEDLALLVVFGPAYGSRTTA</sequence>
<dbReference type="InterPro" id="IPR014710">
    <property type="entry name" value="RmlC-like_jellyroll"/>
</dbReference>
<evidence type="ECO:0000313" key="2">
    <source>
        <dbReference type="EMBL" id="GIG45254.1"/>
    </source>
</evidence>
<feature type="domain" description="Cupin type-2" evidence="1">
    <location>
        <begin position="96"/>
        <end position="162"/>
    </location>
</feature>
<dbReference type="InterPro" id="IPR013096">
    <property type="entry name" value="Cupin_2"/>
</dbReference>
<dbReference type="Pfam" id="PF07883">
    <property type="entry name" value="Cupin_2"/>
    <property type="match status" value="1"/>
</dbReference>
<dbReference type="RefSeq" id="WP_239135934.1">
    <property type="nucleotide sequence ID" value="NZ_BAAAVW010000009.1"/>
</dbReference>
<comment type="caution">
    <text evidence="2">The sequence shown here is derived from an EMBL/GenBank/DDBJ whole genome shotgun (WGS) entry which is preliminary data.</text>
</comment>
<name>A0A919PJT3_9ACTN</name>
<dbReference type="Gene3D" id="2.60.120.10">
    <property type="entry name" value="Jelly Rolls"/>
    <property type="match status" value="1"/>
</dbReference>
<evidence type="ECO:0000259" key="1">
    <source>
        <dbReference type="Pfam" id="PF07883"/>
    </source>
</evidence>
<dbReference type="AlphaFoldDB" id="A0A919PJT3"/>
<proteinExistence type="predicted"/>
<dbReference type="Proteomes" id="UP000660611">
    <property type="component" value="Unassembled WGS sequence"/>
</dbReference>
<keyword evidence="3" id="KW-1185">Reference proteome</keyword>
<gene>
    <name evidence="2" type="ORF">Dsi01nite_032950</name>
</gene>
<protein>
    <recommendedName>
        <fullName evidence="1">Cupin type-2 domain-containing protein</fullName>
    </recommendedName>
</protein>
<reference evidence="2" key="1">
    <citation type="submission" date="2021-01" db="EMBL/GenBank/DDBJ databases">
        <title>Whole genome shotgun sequence of Dactylosporangium siamense NBRC 106093.</title>
        <authorList>
            <person name="Komaki H."/>
            <person name="Tamura T."/>
        </authorList>
    </citation>
    <scope>NUCLEOTIDE SEQUENCE</scope>
    <source>
        <strain evidence="2">NBRC 106093</strain>
    </source>
</reference>
<organism evidence="2 3">
    <name type="scientific">Dactylosporangium siamense</name>
    <dbReference type="NCBI Taxonomy" id="685454"/>
    <lineage>
        <taxon>Bacteria</taxon>
        <taxon>Bacillati</taxon>
        <taxon>Actinomycetota</taxon>
        <taxon>Actinomycetes</taxon>
        <taxon>Micromonosporales</taxon>
        <taxon>Micromonosporaceae</taxon>
        <taxon>Dactylosporangium</taxon>
    </lineage>
</organism>
<evidence type="ECO:0000313" key="3">
    <source>
        <dbReference type="Proteomes" id="UP000660611"/>
    </source>
</evidence>